<dbReference type="EMBL" id="BLZR01000003">
    <property type="protein sequence ID" value="GFP78536.1"/>
    <property type="molecule type" value="Genomic_DNA"/>
</dbReference>
<dbReference type="AlphaFoldDB" id="A0A6V8SPB8"/>
<dbReference type="RefSeq" id="WP_183280033.1">
    <property type="nucleotide sequence ID" value="NZ_BLZR01000003.1"/>
</dbReference>
<gene>
    <name evidence="1" type="ORF">bsdtw1_04771</name>
</gene>
<proteinExistence type="predicted"/>
<protein>
    <submittedName>
        <fullName evidence="1">Uncharacterized protein</fullName>
    </submittedName>
</protein>
<dbReference type="PROSITE" id="PS51257">
    <property type="entry name" value="PROKAR_LIPOPROTEIN"/>
    <property type="match status" value="1"/>
</dbReference>
<accession>A0A6V8SPB8</accession>
<comment type="caution">
    <text evidence="1">The sequence shown here is derived from an EMBL/GenBank/DDBJ whole genome shotgun (WGS) entry which is preliminary data.</text>
</comment>
<evidence type="ECO:0000313" key="1">
    <source>
        <dbReference type="EMBL" id="GFP78536.1"/>
    </source>
</evidence>
<name>A0A6V8SPB8_9CLOT</name>
<reference evidence="1 2" key="1">
    <citation type="submission" date="2020-07" db="EMBL/GenBank/DDBJ databases">
        <title>A new beta-1,3-glucan-decomposing anaerobic bacterium isolated from anoxic soil subjected to biological soil disinfestation.</title>
        <authorList>
            <person name="Ueki A."/>
            <person name="Tonouchi A."/>
        </authorList>
    </citation>
    <scope>NUCLEOTIDE SEQUENCE [LARGE SCALE GENOMIC DNA]</scope>
    <source>
        <strain evidence="1 2">TW1</strain>
    </source>
</reference>
<organism evidence="1 2">
    <name type="scientific">Clostridium fungisolvens</name>
    <dbReference type="NCBI Taxonomy" id="1604897"/>
    <lineage>
        <taxon>Bacteria</taxon>
        <taxon>Bacillati</taxon>
        <taxon>Bacillota</taxon>
        <taxon>Clostridia</taxon>
        <taxon>Eubacteriales</taxon>
        <taxon>Clostridiaceae</taxon>
        <taxon>Clostridium</taxon>
    </lineage>
</organism>
<sequence>MKLIIIFLLILVIACMYLYFDRKLSFSRQQYLLLSNQHKALREKYNSLNSSLTNISIRYLNTTTSNGVTLEGVFLMLSPLEKGPIINKITQKLQVRILEEAEVSNQIWYFVSLPLNTDFNSKGWLRKSDFSLLFSSSQDVMNR</sequence>
<evidence type="ECO:0000313" key="2">
    <source>
        <dbReference type="Proteomes" id="UP000580568"/>
    </source>
</evidence>
<dbReference type="Proteomes" id="UP000580568">
    <property type="component" value="Unassembled WGS sequence"/>
</dbReference>
<keyword evidence="2" id="KW-1185">Reference proteome</keyword>